<comment type="caution">
    <text evidence="1">The sequence shown here is derived from an EMBL/GenBank/DDBJ whole genome shotgun (WGS) entry which is preliminary data.</text>
</comment>
<dbReference type="AlphaFoldDB" id="A0A4Z1NK50"/>
<dbReference type="Proteomes" id="UP000298493">
    <property type="component" value="Unassembled WGS sequence"/>
</dbReference>
<name>A0A4Z1NK50_9PEZI</name>
<evidence type="ECO:0000313" key="2">
    <source>
        <dbReference type="Proteomes" id="UP000298493"/>
    </source>
</evidence>
<protein>
    <submittedName>
        <fullName evidence="1">Uncharacterized protein</fullName>
    </submittedName>
</protein>
<reference evidence="1 2" key="1">
    <citation type="submission" date="2019-04" db="EMBL/GenBank/DDBJ databases">
        <title>High contiguity whole genome sequence and gene annotation resource for two Venturia nashicola isolates.</title>
        <authorList>
            <person name="Prokchorchik M."/>
            <person name="Won K."/>
            <person name="Lee Y."/>
            <person name="Choi E.D."/>
            <person name="Segonzac C."/>
            <person name="Sohn K.H."/>
        </authorList>
    </citation>
    <scope>NUCLEOTIDE SEQUENCE [LARGE SCALE GENOMIC DNA]</scope>
    <source>
        <strain evidence="1 2">PRI2</strain>
    </source>
</reference>
<dbReference type="EMBL" id="SNSC02000021">
    <property type="protein sequence ID" value="TID15131.1"/>
    <property type="molecule type" value="Genomic_DNA"/>
</dbReference>
<organism evidence="1 2">
    <name type="scientific">Venturia nashicola</name>
    <dbReference type="NCBI Taxonomy" id="86259"/>
    <lineage>
        <taxon>Eukaryota</taxon>
        <taxon>Fungi</taxon>
        <taxon>Dikarya</taxon>
        <taxon>Ascomycota</taxon>
        <taxon>Pezizomycotina</taxon>
        <taxon>Dothideomycetes</taxon>
        <taxon>Pleosporomycetidae</taxon>
        <taxon>Venturiales</taxon>
        <taxon>Venturiaceae</taxon>
        <taxon>Venturia</taxon>
    </lineage>
</organism>
<keyword evidence="2" id="KW-1185">Reference proteome</keyword>
<gene>
    <name evidence="1" type="ORF">E6O75_ATG08384</name>
</gene>
<accession>A0A4Z1NK50</accession>
<dbReference type="OrthoDB" id="10528195at2759"/>
<sequence>MKYLGIEISNYLQPRQQLSVINGRNEHYNGVHRAHPFQRDIVSDLYDLFGNVDQNDEEESEFELLNGHQLRGVTKEAYDALSIREQVASPSHLCRRFLLSTGTSHEAMIFSAHATTDERW</sequence>
<proteinExistence type="predicted"/>
<evidence type="ECO:0000313" key="1">
    <source>
        <dbReference type="EMBL" id="TID15131.1"/>
    </source>
</evidence>